<comment type="caution">
    <text evidence="1">The sequence shown here is derived from an EMBL/GenBank/DDBJ whole genome shotgun (WGS) entry which is preliminary data.</text>
</comment>
<dbReference type="InterPro" id="IPR004401">
    <property type="entry name" value="YbaB/EbfC"/>
</dbReference>
<name>A0A2W5IBX4_9ACTN</name>
<dbReference type="Proteomes" id="UP000248606">
    <property type="component" value="Unassembled WGS sequence"/>
</dbReference>
<protein>
    <submittedName>
        <fullName evidence="1">Uncharacterized protein</fullName>
    </submittedName>
</protein>
<accession>A0A2W5IBX4</accession>
<proteinExistence type="predicted"/>
<evidence type="ECO:0000313" key="1">
    <source>
        <dbReference type="EMBL" id="PZP89250.1"/>
    </source>
</evidence>
<organism evidence="1 2">
    <name type="scientific">Lawsonella clevelandensis</name>
    <dbReference type="NCBI Taxonomy" id="1528099"/>
    <lineage>
        <taxon>Bacteria</taxon>
        <taxon>Bacillati</taxon>
        <taxon>Actinomycetota</taxon>
        <taxon>Actinomycetes</taxon>
        <taxon>Mycobacteriales</taxon>
        <taxon>Lawsonellaceae</taxon>
        <taxon>Lawsonella</taxon>
    </lineage>
</organism>
<dbReference type="AlphaFoldDB" id="A0A2W5IBX4"/>
<dbReference type="Pfam" id="PF02575">
    <property type="entry name" value="YbaB_DNA_bd"/>
    <property type="match status" value="1"/>
</dbReference>
<dbReference type="GO" id="GO:0003677">
    <property type="term" value="F:DNA binding"/>
    <property type="evidence" value="ECO:0007669"/>
    <property type="project" value="InterPro"/>
</dbReference>
<sequence length="177" mass="19777">MKENTYCTADRTITITCTTDGELRDIELRGNLSPTRLSHELCRLHAKAMPARQKTYNSRRIDITMAQLSEPPIPALTQLYDALRESMATLKEASNNLQSHASEGENDAVRVTISGYGCLTSVTCKEDAKTLSAQALAESIMDAYQRAKTMTLSYSQQWDKELTESLEKINPIRVTQS</sequence>
<dbReference type="EMBL" id="QFOZ01000003">
    <property type="protein sequence ID" value="PZP89250.1"/>
    <property type="molecule type" value="Genomic_DNA"/>
</dbReference>
<evidence type="ECO:0000313" key="2">
    <source>
        <dbReference type="Proteomes" id="UP000248606"/>
    </source>
</evidence>
<dbReference type="SUPFAM" id="SSF82607">
    <property type="entry name" value="YbaB-like"/>
    <property type="match status" value="1"/>
</dbReference>
<reference evidence="1 2" key="1">
    <citation type="submission" date="2017-08" db="EMBL/GenBank/DDBJ databases">
        <title>Infants hospitalized years apart are colonized by the same room-sourced microbial strains.</title>
        <authorList>
            <person name="Brooks B."/>
            <person name="Olm M.R."/>
            <person name="Firek B.A."/>
            <person name="Baker R."/>
            <person name="Thomas B.C."/>
            <person name="Morowitz M.J."/>
            <person name="Banfield J.F."/>
        </authorList>
    </citation>
    <scope>NUCLEOTIDE SEQUENCE [LARGE SCALE GENOMIC DNA]</scope>
    <source>
        <strain evidence="1">S2_006_000_R1_57</strain>
    </source>
</reference>
<dbReference type="InterPro" id="IPR036894">
    <property type="entry name" value="YbaB-like_sf"/>
</dbReference>
<dbReference type="Gene3D" id="3.30.1310.10">
    <property type="entry name" value="Nucleoid-associated protein YbaB-like domain"/>
    <property type="match status" value="1"/>
</dbReference>
<gene>
    <name evidence="1" type="ORF">DI579_03330</name>
</gene>
<dbReference type="RefSeq" id="WP_290598971.1">
    <property type="nucleotide sequence ID" value="NZ_CAKZIO010000014.1"/>
</dbReference>